<evidence type="ECO:0000313" key="2">
    <source>
        <dbReference type="EMBL" id="KAI1511117.1"/>
    </source>
</evidence>
<organism evidence="2 3">
    <name type="scientific">Pyrenophora tritici-repentis</name>
    <dbReference type="NCBI Taxonomy" id="45151"/>
    <lineage>
        <taxon>Eukaryota</taxon>
        <taxon>Fungi</taxon>
        <taxon>Dikarya</taxon>
        <taxon>Ascomycota</taxon>
        <taxon>Pezizomycotina</taxon>
        <taxon>Dothideomycetes</taxon>
        <taxon>Pleosporomycetidae</taxon>
        <taxon>Pleosporales</taxon>
        <taxon>Pleosporineae</taxon>
        <taxon>Pleosporaceae</taxon>
        <taxon>Pyrenophora</taxon>
    </lineage>
</organism>
<dbReference type="OMA" id="KANCTGK"/>
<keyword evidence="1" id="KW-0732">Signal</keyword>
<keyword evidence="3" id="KW-1185">Reference proteome</keyword>
<comment type="caution">
    <text evidence="2">The sequence shown here is derived from an EMBL/GenBank/DDBJ whole genome shotgun (WGS) entry which is preliminary data.</text>
</comment>
<feature type="chain" id="PRO_5037105174" evidence="1">
    <location>
        <begin position="21"/>
        <end position="115"/>
    </location>
</feature>
<accession>A0A922N950</accession>
<dbReference type="EMBL" id="NRDI02000015">
    <property type="protein sequence ID" value="KAI1511117.1"/>
    <property type="molecule type" value="Genomic_DNA"/>
</dbReference>
<name>A0A922N950_9PLEO</name>
<gene>
    <name evidence="2" type="ORF">Ptr86124_010238</name>
</gene>
<reference evidence="3" key="1">
    <citation type="journal article" date="2022" name="Microb. Genom.">
        <title>A global pangenome for the wheat fungal pathogen Pyrenophora tritici-repentis and prediction of effector protein structural homology.</title>
        <authorList>
            <person name="Moolhuijzen P.M."/>
            <person name="See P.T."/>
            <person name="Shi G."/>
            <person name="Powell H.R."/>
            <person name="Cockram J."/>
            <person name="Jorgensen L.N."/>
            <person name="Benslimane H."/>
            <person name="Strelkov S.E."/>
            <person name="Turner J."/>
            <person name="Liu Z."/>
            <person name="Moffat C.S."/>
        </authorList>
    </citation>
    <scope>NUCLEOTIDE SEQUENCE [LARGE SCALE GENOMIC DNA]</scope>
</reference>
<sequence length="115" mass="12268">MHILSSSLILLPLLLTPTSASVLFLLSTQPGGLGLSKSYMVNRWQCDTLVAPMDKNTSWAFVASGLANGCVLYEKANCTGKNLYVAKNNGNVLGPGPVNLTDFEFEHVASSFSCV</sequence>
<evidence type="ECO:0000256" key="1">
    <source>
        <dbReference type="SAM" id="SignalP"/>
    </source>
</evidence>
<dbReference type="Proteomes" id="UP000249757">
    <property type="component" value="Unassembled WGS sequence"/>
</dbReference>
<dbReference type="AlphaFoldDB" id="A0A922N950"/>
<feature type="signal peptide" evidence="1">
    <location>
        <begin position="1"/>
        <end position="20"/>
    </location>
</feature>
<proteinExistence type="predicted"/>
<protein>
    <submittedName>
        <fullName evidence="2">Uncharacterized protein</fullName>
    </submittedName>
</protein>
<dbReference type="OrthoDB" id="3752100at2759"/>
<evidence type="ECO:0000313" key="3">
    <source>
        <dbReference type="Proteomes" id="UP000249757"/>
    </source>
</evidence>